<reference evidence="2 3" key="1">
    <citation type="submission" date="2021-04" db="EMBL/GenBank/DDBJ databases">
        <authorList>
            <person name="De Guttry C."/>
            <person name="Zahm M."/>
            <person name="Klopp C."/>
            <person name="Cabau C."/>
            <person name="Louis A."/>
            <person name="Berthelot C."/>
            <person name="Parey E."/>
            <person name="Roest Crollius H."/>
            <person name="Montfort J."/>
            <person name="Robinson-Rechavi M."/>
            <person name="Bucao C."/>
            <person name="Bouchez O."/>
            <person name="Gislard M."/>
            <person name="Lluch J."/>
            <person name="Milhes M."/>
            <person name="Lampietro C."/>
            <person name="Lopez Roques C."/>
            <person name="Donnadieu C."/>
            <person name="Braasch I."/>
            <person name="Desvignes T."/>
            <person name="Postlethwait J."/>
            <person name="Bobe J."/>
            <person name="Wedekind C."/>
            <person name="Guiguen Y."/>
        </authorList>
    </citation>
    <scope>NUCLEOTIDE SEQUENCE [LARGE SCALE GENOMIC DNA]</scope>
    <source>
        <strain evidence="2">Cs_M1</strain>
        <tissue evidence="2">Blood</tissue>
    </source>
</reference>
<dbReference type="Proteomes" id="UP001356427">
    <property type="component" value="Unassembled WGS sequence"/>
</dbReference>
<dbReference type="EMBL" id="JAGTTL010000028">
    <property type="protein sequence ID" value="KAK6299481.1"/>
    <property type="molecule type" value="Genomic_DNA"/>
</dbReference>
<name>A0AAN8QI67_9TELE</name>
<dbReference type="Pfam" id="PF17690">
    <property type="entry name" value="DUF5537"/>
    <property type="match status" value="1"/>
</dbReference>
<gene>
    <name evidence="2" type="ORF">J4Q44_G00295140</name>
</gene>
<feature type="region of interest" description="Disordered" evidence="1">
    <location>
        <begin position="52"/>
        <end position="94"/>
    </location>
</feature>
<feature type="compositionally biased region" description="Polar residues" evidence="1">
    <location>
        <begin position="85"/>
        <end position="94"/>
    </location>
</feature>
<dbReference type="AlphaFoldDB" id="A0AAN8QI67"/>
<feature type="region of interest" description="Disordered" evidence="1">
    <location>
        <begin position="141"/>
        <end position="160"/>
    </location>
</feature>
<accession>A0AAN8QI67</accession>
<proteinExistence type="predicted"/>
<dbReference type="InterPro" id="IPR040505">
    <property type="entry name" value="DUF5537"/>
</dbReference>
<evidence type="ECO:0000313" key="2">
    <source>
        <dbReference type="EMBL" id="KAK6299481.1"/>
    </source>
</evidence>
<evidence type="ECO:0000256" key="1">
    <source>
        <dbReference type="SAM" id="MobiDB-lite"/>
    </source>
</evidence>
<protein>
    <submittedName>
        <fullName evidence="2">Uncharacterized protein</fullName>
    </submittedName>
</protein>
<comment type="caution">
    <text evidence="2">The sequence shown here is derived from an EMBL/GenBank/DDBJ whole genome shotgun (WGS) entry which is preliminary data.</text>
</comment>
<keyword evidence="3" id="KW-1185">Reference proteome</keyword>
<organism evidence="2 3">
    <name type="scientific">Coregonus suidteri</name>
    <dbReference type="NCBI Taxonomy" id="861788"/>
    <lineage>
        <taxon>Eukaryota</taxon>
        <taxon>Metazoa</taxon>
        <taxon>Chordata</taxon>
        <taxon>Craniata</taxon>
        <taxon>Vertebrata</taxon>
        <taxon>Euteleostomi</taxon>
        <taxon>Actinopterygii</taxon>
        <taxon>Neopterygii</taxon>
        <taxon>Teleostei</taxon>
        <taxon>Protacanthopterygii</taxon>
        <taxon>Salmoniformes</taxon>
        <taxon>Salmonidae</taxon>
        <taxon>Coregoninae</taxon>
        <taxon>Coregonus</taxon>
    </lineage>
</organism>
<evidence type="ECO:0000313" key="3">
    <source>
        <dbReference type="Proteomes" id="UP001356427"/>
    </source>
</evidence>
<sequence>MHPIASPKLMTLQVAASISTAGDFSLGCSGYTGARLGRGSYGALGRSHRPGFSIPRGRLAGVKPSHVHTPRRKCPLNDSRDGKDSNWNVEGSTSSFLGREVSPLSQLDSSDNNYPEKDLCGRHFLFDNKWKNDSRMYPKYDFRDERPLKPSGSIPPLPREYQTHRSGQLHHYTLRKELSHAPARPCAFSSYEAYELKSFPAILLPAAASLNGRNPFSTEGYKNRPGVNNRTCSLFTIGANQKSQLYPDPVSGAPSASIIQRLSEIASLEVETVRQEKIKKIKKSRRQDS</sequence>
<feature type="compositionally biased region" description="Basic residues" evidence="1">
    <location>
        <begin position="65"/>
        <end position="74"/>
    </location>
</feature>